<dbReference type="EMBL" id="NCKW01000047">
    <property type="protein sequence ID" value="POM81597.1"/>
    <property type="molecule type" value="Genomic_DNA"/>
</dbReference>
<evidence type="ECO:0000313" key="2">
    <source>
        <dbReference type="EMBL" id="POM81597.1"/>
    </source>
</evidence>
<name>A0A2P4YUW3_9STRA</name>
<comment type="caution">
    <text evidence="2">The sequence shown here is derived from an EMBL/GenBank/DDBJ whole genome shotgun (WGS) entry which is preliminary data.</text>
</comment>
<dbReference type="Proteomes" id="UP000237271">
    <property type="component" value="Unassembled WGS sequence"/>
</dbReference>
<feature type="compositionally biased region" description="Polar residues" evidence="1">
    <location>
        <begin position="101"/>
        <end position="110"/>
    </location>
</feature>
<sequence length="155" mass="17263">MDLREADVKARQGLSSMFSTLNEITEKFKFLKQYLELVALRDAVDTHHRLVDSSSKTNEQALYQLVKDNALQPDKAFRLLAKRRQHPGEGSGKSRRESNKGQRSGVNQGETARAVRSDTGKHRNVMSIPKAEQKSAVNTKSNQGQVASTVGRIIS</sequence>
<gene>
    <name evidence="2" type="ORF">PHPALM_412</name>
</gene>
<evidence type="ECO:0000313" key="3">
    <source>
        <dbReference type="Proteomes" id="UP000237271"/>
    </source>
</evidence>
<protein>
    <submittedName>
        <fullName evidence="2">Uncharacterized protein</fullName>
    </submittedName>
</protein>
<organism evidence="2 3">
    <name type="scientific">Phytophthora palmivora</name>
    <dbReference type="NCBI Taxonomy" id="4796"/>
    <lineage>
        <taxon>Eukaryota</taxon>
        <taxon>Sar</taxon>
        <taxon>Stramenopiles</taxon>
        <taxon>Oomycota</taxon>
        <taxon>Peronosporomycetes</taxon>
        <taxon>Peronosporales</taxon>
        <taxon>Peronosporaceae</taxon>
        <taxon>Phytophthora</taxon>
    </lineage>
</organism>
<evidence type="ECO:0000256" key="1">
    <source>
        <dbReference type="SAM" id="MobiDB-lite"/>
    </source>
</evidence>
<feature type="region of interest" description="Disordered" evidence="1">
    <location>
        <begin position="80"/>
        <end position="155"/>
    </location>
</feature>
<feature type="compositionally biased region" description="Polar residues" evidence="1">
    <location>
        <begin position="135"/>
        <end position="148"/>
    </location>
</feature>
<proteinExistence type="predicted"/>
<accession>A0A2P4YUW3</accession>
<keyword evidence="3" id="KW-1185">Reference proteome</keyword>
<reference evidence="2 3" key="1">
    <citation type="journal article" date="2017" name="Genome Biol. Evol.">
        <title>Phytophthora megakarya and P. palmivora, closely related causal agents of cacao black pod rot, underwent increases in genome sizes and gene numbers by different mechanisms.</title>
        <authorList>
            <person name="Ali S.S."/>
            <person name="Shao J."/>
            <person name="Lary D.J."/>
            <person name="Kronmiller B."/>
            <person name="Shen D."/>
            <person name="Strem M.D."/>
            <person name="Amoako-Attah I."/>
            <person name="Akrofi A.Y."/>
            <person name="Begoude B.A."/>
            <person name="Ten Hoopen G.M."/>
            <person name="Coulibaly K."/>
            <person name="Kebe B.I."/>
            <person name="Melnick R.L."/>
            <person name="Guiltinan M.J."/>
            <person name="Tyler B.M."/>
            <person name="Meinhardt L.W."/>
            <person name="Bailey B.A."/>
        </authorList>
    </citation>
    <scope>NUCLEOTIDE SEQUENCE [LARGE SCALE GENOMIC DNA]</scope>
    <source>
        <strain evidence="3">sbr112.9</strain>
    </source>
</reference>
<dbReference type="OrthoDB" id="10472889at2759"/>
<dbReference type="AlphaFoldDB" id="A0A2P4YUW3"/>